<sequence>MVQRMLWALAGVALVAGVVLFARGDYTVSGGCGLVALLAVLGAGTARRERDRRAFESRFGSVDALRAELDRERFRAIEDQHGRPAAIKALRQTYPGLTLSDANDLMASSV</sequence>
<keyword evidence="3" id="KW-1185">Reference proteome</keyword>
<proteinExistence type="predicted"/>
<evidence type="ECO:0000313" key="3">
    <source>
        <dbReference type="Proteomes" id="UP001589693"/>
    </source>
</evidence>
<comment type="caution">
    <text evidence="2">The sequence shown here is derived from an EMBL/GenBank/DDBJ whole genome shotgun (WGS) entry which is preliminary data.</text>
</comment>
<feature type="transmembrane region" description="Helical" evidence="1">
    <location>
        <begin position="28"/>
        <end position="46"/>
    </location>
</feature>
<evidence type="ECO:0000256" key="1">
    <source>
        <dbReference type="SAM" id="Phobius"/>
    </source>
</evidence>
<keyword evidence="1" id="KW-0812">Transmembrane</keyword>
<gene>
    <name evidence="2" type="ORF">ACFFQA_09915</name>
</gene>
<name>A0ABV5ZTN5_9PSEU</name>
<protein>
    <submittedName>
        <fullName evidence="2">Uncharacterized protein</fullName>
    </submittedName>
</protein>
<accession>A0ABV5ZTN5</accession>
<reference evidence="2 3" key="1">
    <citation type="submission" date="2024-09" db="EMBL/GenBank/DDBJ databases">
        <authorList>
            <person name="Sun Q."/>
            <person name="Mori K."/>
        </authorList>
    </citation>
    <scope>NUCLEOTIDE SEQUENCE [LARGE SCALE GENOMIC DNA]</scope>
    <source>
        <strain evidence="2 3">TBRC 7907</strain>
    </source>
</reference>
<feature type="transmembrane region" description="Helical" evidence="1">
    <location>
        <begin position="5"/>
        <end position="22"/>
    </location>
</feature>
<dbReference type="RefSeq" id="WP_377851447.1">
    <property type="nucleotide sequence ID" value="NZ_JBHLZU010000008.1"/>
</dbReference>
<dbReference type="Proteomes" id="UP001589693">
    <property type="component" value="Unassembled WGS sequence"/>
</dbReference>
<keyword evidence="1" id="KW-0472">Membrane</keyword>
<organism evidence="2 3">
    <name type="scientific">Allokutzneria oryzae</name>
    <dbReference type="NCBI Taxonomy" id="1378989"/>
    <lineage>
        <taxon>Bacteria</taxon>
        <taxon>Bacillati</taxon>
        <taxon>Actinomycetota</taxon>
        <taxon>Actinomycetes</taxon>
        <taxon>Pseudonocardiales</taxon>
        <taxon>Pseudonocardiaceae</taxon>
        <taxon>Allokutzneria</taxon>
    </lineage>
</organism>
<evidence type="ECO:0000313" key="2">
    <source>
        <dbReference type="EMBL" id="MFB9904253.1"/>
    </source>
</evidence>
<keyword evidence="1" id="KW-1133">Transmembrane helix</keyword>
<dbReference type="EMBL" id="JBHLZU010000008">
    <property type="protein sequence ID" value="MFB9904253.1"/>
    <property type="molecule type" value="Genomic_DNA"/>
</dbReference>